<accession>A0A164TA62</accession>
<keyword evidence="3" id="KW-1185">Reference proteome</keyword>
<sequence>HDFPTQPSADTLSFFVVYMSHYVSPRTVDSYLSGICNKLEAYYPDIRKLRSSLLVSNTLKGCKRLRNVAVRRKRALTIDDLNVLVVHYSPSHQHDDLLFMAIITTGFFSLQRLGELVQPDDTRKRDLRKLPLRHTLKRDASQIEYLLPAHKADPFFEGNRIILQKSNQPCDAYLHLTNFLQSRDHLFPLFPQLFLTSAGQVPTRNWFMLRLRQHFPDDIAGHSMRSGGATALALAGVPDERIQ</sequence>
<feature type="non-terminal residue" evidence="2">
    <location>
        <position position="243"/>
    </location>
</feature>
<dbReference type="GO" id="GO:0006310">
    <property type="term" value="P:DNA recombination"/>
    <property type="evidence" value="ECO:0007669"/>
    <property type="project" value="UniProtKB-KW"/>
</dbReference>
<dbReference type="PANTHER" id="PTHR34605:SF3">
    <property type="entry name" value="P CELL-TYPE AGGLUTINATION PROTEIN MAP4-LIKE-RELATED"/>
    <property type="match status" value="1"/>
</dbReference>
<dbReference type="GO" id="GO:0015074">
    <property type="term" value="P:DNA integration"/>
    <property type="evidence" value="ECO:0007669"/>
    <property type="project" value="InterPro"/>
</dbReference>
<name>A0A164TA62_9AGAM</name>
<dbReference type="OrthoDB" id="5598396at2759"/>
<feature type="non-terminal residue" evidence="2">
    <location>
        <position position="1"/>
    </location>
</feature>
<dbReference type="PANTHER" id="PTHR34605">
    <property type="entry name" value="PHAGE_INTEGRASE DOMAIN-CONTAINING PROTEIN"/>
    <property type="match status" value="1"/>
</dbReference>
<evidence type="ECO:0000256" key="1">
    <source>
        <dbReference type="ARBA" id="ARBA00023172"/>
    </source>
</evidence>
<organism evidence="2 3">
    <name type="scientific">Sistotremastrum niveocremeum HHB9708</name>
    <dbReference type="NCBI Taxonomy" id="1314777"/>
    <lineage>
        <taxon>Eukaryota</taxon>
        <taxon>Fungi</taxon>
        <taxon>Dikarya</taxon>
        <taxon>Basidiomycota</taxon>
        <taxon>Agaricomycotina</taxon>
        <taxon>Agaricomycetes</taxon>
        <taxon>Sistotremastrales</taxon>
        <taxon>Sistotremastraceae</taxon>
        <taxon>Sertulicium</taxon>
        <taxon>Sertulicium niveocremeum</taxon>
    </lineage>
</organism>
<dbReference type="STRING" id="1314777.A0A164TA62"/>
<dbReference type="InterPro" id="IPR052925">
    <property type="entry name" value="Phage_Integrase-like_Recomb"/>
</dbReference>
<keyword evidence="1" id="KW-0233">DNA recombination</keyword>
<dbReference type="InterPro" id="IPR011010">
    <property type="entry name" value="DNA_brk_join_enz"/>
</dbReference>
<dbReference type="Proteomes" id="UP000076722">
    <property type="component" value="Unassembled WGS sequence"/>
</dbReference>
<gene>
    <name evidence="2" type="ORF">SISNIDRAFT_393879</name>
</gene>
<reference evidence="2 3" key="1">
    <citation type="journal article" date="2016" name="Mol. Biol. Evol.">
        <title>Comparative Genomics of Early-Diverging Mushroom-Forming Fungi Provides Insights into the Origins of Lignocellulose Decay Capabilities.</title>
        <authorList>
            <person name="Nagy L.G."/>
            <person name="Riley R."/>
            <person name="Tritt A."/>
            <person name="Adam C."/>
            <person name="Daum C."/>
            <person name="Floudas D."/>
            <person name="Sun H."/>
            <person name="Yadav J.S."/>
            <person name="Pangilinan J."/>
            <person name="Larsson K.H."/>
            <person name="Matsuura K."/>
            <person name="Barry K."/>
            <person name="Labutti K."/>
            <person name="Kuo R."/>
            <person name="Ohm R.A."/>
            <person name="Bhattacharya S.S."/>
            <person name="Shirouzu T."/>
            <person name="Yoshinaga Y."/>
            <person name="Martin F.M."/>
            <person name="Grigoriev I.V."/>
            <person name="Hibbett D.S."/>
        </authorList>
    </citation>
    <scope>NUCLEOTIDE SEQUENCE [LARGE SCALE GENOMIC DNA]</scope>
    <source>
        <strain evidence="2 3">HHB9708</strain>
    </source>
</reference>
<proteinExistence type="predicted"/>
<evidence type="ECO:0008006" key="4">
    <source>
        <dbReference type="Google" id="ProtNLM"/>
    </source>
</evidence>
<dbReference type="InterPro" id="IPR013762">
    <property type="entry name" value="Integrase-like_cat_sf"/>
</dbReference>
<dbReference type="GO" id="GO:0003677">
    <property type="term" value="F:DNA binding"/>
    <property type="evidence" value="ECO:0007669"/>
    <property type="project" value="InterPro"/>
</dbReference>
<dbReference type="AlphaFoldDB" id="A0A164TA62"/>
<evidence type="ECO:0000313" key="3">
    <source>
        <dbReference type="Proteomes" id="UP000076722"/>
    </source>
</evidence>
<dbReference type="EMBL" id="KV419411">
    <property type="protein sequence ID" value="KZS92198.1"/>
    <property type="molecule type" value="Genomic_DNA"/>
</dbReference>
<dbReference type="Gene3D" id="1.10.443.10">
    <property type="entry name" value="Intergrase catalytic core"/>
    <property type="match status" value="1"/>
</dbReference>
<protein>
    <recommendedName>
        <fullName evidence="4">DNA breaking-rejoining enzyme</fullName>
    </recommendedName>
</protein>
<dbReference type="SUPFAM" id="SSF56349">
    <property type="entry name" value="DNA breaking-rejoining enzymes"/>
    <property type="match status" value="1"/>
</dbReference>
<evidence type="ECO:0000313" key="2">
    <source>
        <dbReference type="EMBL" id="KZS92198.1"/>
    </source>
</evidence>